<dbReference type="EC" id="3.2.2.27" evidence="3"/>
<gene>
    <name evidence="13" type="ORF">ENW48_00980</name>
</gene>
<evidence type="ECO:0000256" key="7">
    <source>
        <dbReference type="ARBA" id="ARBA00022763"/>
    </source>
</evidence>
<keyword evidence="11" id="KW-0234">DNA repair</keyword>
<dbReference type="SMART" id="SM00986">
    <property type="entry name" value="UDG"/>
    <property type="match status" value="1"/>
</dbReference>
<evidence type="ECO:0000256" key="10">
    <source>
        <dbReference type="ARBA" id="ARBA00023014"/>
    </source>
</evidence>
<dbReference type="InterPro" id="IPR051536">
    <property type="entry name" value="UDG_Type-4/5"/>
</dbReference>
<dbReference type="CDD" id="cd10030">
    <property type="entry name" value="UDG-F4_TTUDGA_SPO1dp_like"/>
    <property type="match status" value="1"/>
</dbReference>
<dbReference type="GO" id="GO:0004844">
    <property type="term" value="F:uracil DNA N-glycosylase activity"/>
    <property type="evidence" value="ECO:0007669"/>
    <property type="project" value="UniProtKB-EC"/>
</dbReference>
<comment type="similarity">
    <text evidence="2">Belongs to the uracil-DNA glycosylase (UDG) superfamily. Type 4 (UDGa) family.</text>
</comment>
<dbReference type="PANTHER" id="PTHR33693:SF1">
    <property type="entry name" value="TYPE-4 URACIL-DNA GLYCOSYLASE"/>
    <property type="match status" value="1"/>
</dbReference>
<evidence type="ECO:0000256" key="11">
    <source>
        <dbReference type="ARBA" id="ARBA00023204"/>
    </source>
</evidence>
<dbReference type="GO" id="GO:0051539">
    <property type="term" value="F:4 iron, 4 sulfur cluster binding"/>
    <property type="evidence" value="ECO:0007669"/>
    <property type="project" value="UniProtKB-KW"/>
</dbReference>
<dbReference type="SUPFAM" id="SSF52141">
    <property type="entry name" value="Uracil-DNA glycosylase-like"/>
    <property type="match status" value="1"/>
</dbReference>
<dbReference type="NCBIfam" id="TIGR00758">
    <property type="entry name" value="UDG_fam4"/>
    <property type="match status" value="1"/>
</dbReference>
<dbReference type="Gene3D" id="3.40.470.10">
    <property type="entry name" value="Uracil-DNA glycosylase-like domain"/>
    <property type="match status" value="1"/>
</dbReference>
<name>A0A7C5AKI2_9BACT</name>
<dbReference type="AlphaFoldDB" id="A0A7C5AKI2"/>
<comment type="catalytic activity">
    <reaction evidence="1">
        <text>Hydrolyzes single-stranded DNA or mismatched double-stranded DNA and polynucleotides, releasing free uracil.</text>
        <dbReference type="EC" id="3.2.2.27"/>
    </reaction>
</comment>
<keyword evidence="9" id="KW-0408">Iron</keyword>
<evidence type="ECO:0000256" key="2">
    <source>
        <dbReference type="ARBA" id="ARBA00006521"/>
    </source>
</evidence>
<evidence type="ECO:0000256" key="4">
    <source>
        <dbReference type="ARBA" id="ARBA00019403"/>
    </source>
</evidence>
<evidence type="ECO:0000256" key="1">
    <source>
        <dbReference type="ARBA" id="ARBA00001400"/>
    </source>
</evidence>
<keyword evidence="5" id="KW-0004">4Fe-4S</keyword>
<dbReference type="Pfam" id="PF03167">
    <property type="entry name" value="UDG"/>
    <property type="match status" value="1"/>
</dbReference>
<comment type="caution">
    <text evidence="13">The sequence shown here is derived from an EMBL/GenBank/DDBJ whole genome shotgun (WGS) entry which is preliminary data.</text>
</comment>
<dbReference type="SMART" id="SM00987">
    <property type="entry name" value="UreE_C"/>
    <property type="match status" value="1"/>
</dbReference>
<protein>
    <recommendedName>
        <fullName evidence="4">Type-4 uracil-DNA glycosylase</fullName>
        <ecNumber evidence="3">3.2.2.27</ecNumber>
    </recommendedName>
</protein>
<evidence type="ECO:0000256" key="6">
    <source>
        <dbReference type="ARBA" id="ARBA00022723"/>
    </source>
</evidence>
<sequence>MSESPQEEIKGLISNLKEWLRYQGRLGWLGLPRSEPLYGAELREGRISNATLLEIQKELGDCQRCRLAQGRTHIVFGEGSPQARLMLVGEGPGEEEDLSGRPFVGAAGQLLNRLLNRLGLTREEVYIANIVKCRPPRNRDPLPDEIAACLPFLVKQIQCLKPRVIVTLGKVATQALLGTEAPITKVRGRWQKFQGIRVMPTFHPSYLLRFERERQKTWADMQQVMEYLAAHETD</sequence>
<dbReference type="InterPro" id="IPR005122">
    <property type="entry name" value="Uracil-DNA_glycosylase-like"/>
</dbReference>
<evidence type="ECO:0000256" key="5">
    <source>
        <dbReference type="ARBA" id="ARBA00022485"/>
    </source>
</evidence>
<evidence type="ECO:0000259" key="12">
    <source>
        <dbReference type="SMART" id="SM00986"/>
    </source>
</evidence>
<evidence type="ECO:0000256" key="9">
    <source>
        <dbReference type="ARBA" id="ARBA00023004"/>
    </source>
</evidence>
<evidence type="ECO:0000256" key="8">
    <source>
        <dbReference type="ARBA" id="ARBA00022801"/>
    </source>
</evidence>
<proteinExistence type="inferred from homology"/>
<keyword evidence="8" id="KW-0378">Hydrolase</keyword>
<reference evidence="13" key="1">
    <citation type="journal article" date="2020" name="mSystems">
        <title>Genome- and Community-Level Interaction Insights into Carbon Utilization and Element Cycling Functions of Hydrothermarchaeota in Hydrothermal Sediment.</title>
        <authorList>
            <person name="Zhou Z."/>
            <person name="Liu Y."/>
            <person name="Xu W."/>
            <person name="Pan J."/>
            <person name="Luo Z.H."/>
            <person name="Li M."/>
        </authorList>
    </citation>
    <scope>NUCLEOTIDE SEQUENCE [LARGE SCALE GENOMIC DNA]</scope>
    <source>
        <strain evidence="13">SpSt-853</strain>
    </source>
</reference>
<accession>A0A7C5AKI2</accession>
<feature type="domain" description="Uracil-DNA glycosylase-like" evidence="12">
    <location>
        <begin position="76"/>
        <end position="222"/>
    </location>
</feature>
<dbReference type="EMBL" id="DTKJ01000011">
    <property type="protein sequence ID" value="HGZ10775.1"/>
    <property type="molecule type" value="Genomic_DNA"/>
</dbReference>
<keyword evidence="6" id="KW-0479">Metal-binding</keyword>
<organism evidence="13">
    <name type="scientific">Desulfobacca acetoxidans</name>
    <dbReference type="NCBI Taxonomy" id="60893"/>
    <lineage>
        <taxon>Bacteria</taxon>
        <taxon>Pseudomonadati</taxon>
        <taxon>Thermodesulfobacteriota</taxon>
        <taxon>Desulfobaccia</taxon>
        <taxon>Desulfobaccales</taxon>
        <taxon>Desulfobaccaceae</taxon>
        <taxon>Desulfobacca</taxon>
    </lineage>
</organism>
<keyword evidence="10" id="KW-0411">Iron-sulfur</keyword>
<keyword evidence="7" id="KW-0227">DNA damage</keyword>
<evidence type="ECO:0000256" key="3">
    <source>
        <dbReference type="ARBA" id="ARBA00012030"/>
    </source>
</evidence>
<evidence type="ECO:0000313" key="13">
    <source>
        <dbReference type="EMBL" id="HGZ10775.1"/>
    </source>
</evidence>
<dbReference type="InterPro" id="IPR005273">
    <property type="entry name" value="Ura-DNA_glyco_family4"/>
</dbReference>
<dbReference type="PANTHER" id="PTHR33693">
    <property type="entry name" value="TYPE-5 URACIL-DNA GLYCOSYLASE"/>
    <property type="match status" value="1"/>
</dbReference>
<dbReference type="GO" id="GO:0046872">
    <property type="term" value="F:metal ion binding"/>
    <property type="evidence" value="ECO:0007669"/>
    <property type="project" value="UniProtKB-KW"/>
</dbReference>
<dbReference type="InterPro" id="IPR036895">
    <property type="entry name" value="Uracil-DNA_glycosylase-like_sf"/>
</dbReference>
<dbReference type="GO" id="GO:0006281">
    <property type="term" value="P:DNA repair"/>
    <property type="evidence" value="ECO:0007669"/>
    <property type="project" value="UniProtKB-KW"/>
</dbReference>